<keyword evidence="3" id="KW-0378">Hydrolase</keyword>
<dbReference type="Gene3D" id="2.130.10.10">
    <property type="entry name" value="YVTN repeat-like/Quinoprotein amine dehydrogenase"/>
    <property type="match status" value="1"/>
</dbReference>
<dbReference type="GO" id="GO:0016787">
    <property type="term" value="F:hydrolase activity"/>
    <property type="evidence" value="ECO:0007669"/>
    <property type="project" value="UniProtKB-KW"/>
</dbReference>
<feature type="transmembrane region" description="Helical" evidence="2">
    <location>
        <begin position="12"/>
        <end position="33"/>
    </location>
</feature>
<dbReference type="EMBL" id="CP147404">
    <property type="protein sequence ID" value="WXB94959.1"/>
    <property type="molecule type" value="Genomic_DNA"/>
</dbReference>
<name>A0ABZ2NB39_9BACI</name>
<dbReference type="CDD" id="cd15482">
    <property type="entry name" value="Sialidase_non-viral"/>
    <property type="match status" value="1"/>
</dbReference>
<keyword evidence="4" id="KW-1185">Reference proteome</keyword>
<organism evidence="3 4">
    <name type="scientific">Bacillus kandeliae</name>
    <dbReference type="NCBI Taxonomy" id="3129297"/>
    <lineage>
        <taxon>Bacteria</taxon>
        <taxon>Bacillati</taxon>
        <taxon>Bacillota</taxon>
        <taxon>Bacilli</taxon>
        <taxon>Bacillales</taxon>
        <taxon>Bacillaceae</taxon>
        <taxon>Bacillus</taxon>
    </lineage>
</organism>
<evidence type="ECO:0000256" key="2">
    <source>
        <dbReference type="SAM" id="Phobius"/>
    </source>
</evidence>
<proteinExistence type="predicted"/>
<gene>
    <name evidence="3" type="ORF">WDJ61_18225</name>
</gene>
<evidence type="ECO:0000313" key="4">
    <source>
        <dbReference type="Proteomes" id="UP001387364"/>
    </source>
</evidence>
<keyword evidence="2" id="KW-1133">Transmembrane helix</keyword>
<dbReference type="Proteomes" id="UP001387364">
    <property type="component" value="Chromosome"/>
</dbReference>
<keyword evidence="2" id="KW-0812">Transmembrane</keyword>
<dbReference type="SUPFAM" id="SSF110296">
    <property type="entry name" value="Oligoxyloglucan reducing end-specific cellobiohydrolase"/>
    <property type="match status" value="1"/>
</dbReference>
<feature type="transmembrane region" description="Helical" evidence="2">
    <location>
        <begin position="79"/>
        <end position="97"/>
    </location>
</feature>
<dbReference type="InterPro" id="IPR015943">
    <property type="entry name" value="WD40/YVTN_repeat-like_dom_sf"/>
</dbReference>
<evidence type="ECO:0000256" key="1">
    <source>
        <dbReference type="SAM" id="MobiDB-lite"/>
    </source>
</evidence>
<keyword evidence="2" id="KW-0472">Membrane</keyword>
<accession>A0ABZ2NB39</accession>
<feature type="region of interest" description="Disordered" evidence="1">
    <location>
        <begin position="305"/>
        <end position="326"/>
    </location>
</feature>
<protein>
    <submittedName>
        <fullName evidence="3">Glycosyl hydrolase</fullName>
    </submittedName>
</protein>
<reference evidence="3 4" key="1">
    <citation type="submission" date="2024-02" db="EMBL/GenBank/DDBJ databases">
        <title>Seven novel Bacillus-like species.</title>
        <authorList>
            <person name="Liu G."/>
        </authorList>
    </citation>
    <scope>NUCLEOTIDE SEQUENCE [LARGE SCALE GENOMIC DNA]</scope>
    <source>
        <strain evidence="3 4">FJAT-52991</strain>
    </source>
</reference>
<feature type="transmembrane region" description="Helical" evidence="2">
    <location>
        <begin position="45"/>
        <end position="67"/>
    </location>
</feature>
<evidence type="ECO:0000313" key="3">
    <source>
        <dbReference type="EMBL" id="WXB94959.1"/>
    </source>
</evidence>
<feature type="compositionally biased region" description="Polar residues" evidence="1">
    <location>
        <begin position="306"/>
        <end position="315"/>
    </location>
</feature>
<sequence>MHIFRGKAKRIFRSLLTNPILIIGYWLFCYELASLCMYGRVNNNFYIFLLCIVFFISIITFTTIRIIKDREYESKKSKTWKYISIVIIVAITLFYGVEIYKSATNYGGKLAWTIERLKNERSVEFEHNNIYEYGVEGIFEDINKEYPLPKKLYMASDFKLTFNADGTITSFDTFVYGKNEDGKEETFLIAYDKNKSQDITLRLNGYADADYDEDKLVEPLIKTVNAIPVQQTVSQWNESKYGLVYYGKRNWGYNTEGIININEDGKEHKLEHAASEIIGYTVSIFVSGKEEELIPARYHLIGDPNWSKSNTTPTQDHSKEKQQELTNNNEQFFLSKEVGYRLNFVDKALGSSFYSLSMTVDGGETWEVINEDPFNGTIGGPSGITFLNDQLGFLGATRPSGNEGELYRTDDGGTTFNKVNYTPHEVKLEYTQSIISPFDSPSMPYEKDGVLNMLVGQGADGDYNSNSSALYQSKDNGETWEYVKEVTSN</sequence>